<dbReference type="EMBL" id="JAJKFW010000057">
    <property type="protein sequence ID" value="MCC9644589.1"/>
    <property type="molecule type" value="Genomic_DNA"/>
</dbReference>
<proteinExistence type="predicted"/>
<dbReference type="Proteomes" id="UP001430306">
    <property type="component" value="Unassembled WGS sequence"/>
</dbReference>
<sequence>MSKSLRDHQRPSIPFLRWMQCLVPGTLLLVGTTIGTAQETSLGSGEHYFQAHYAAMAEIRDYDVLYSGFTDRSPETGDSYFLEMQGRSVASEDENMVVGLKKYERTSGPRTSEALAKDSTQSVNSMEVYSGRLIGSDLVTRKFPGGMRRAKFPKEISPYYFHRMEGLPAFPLFGTVTFPLFMDPAGKVFERIKAERTSPTANQQLVRETADEAVVRIEVEKPVGKKRRIFFYFDPATLLVVGERVSLLEGTSWNPIFKAEYTYTKYDGLYVPESMRAVTFRTRGGQEIVERHTEVTYEWKELGRERAKQWRMADLWRIDHLNKLIEGEDVSSIVAEGAGDN</sequence>
<protein>
    <recommendedName>
        <fullName evidence="3">Outer membrane lipoprotein-sorting protein</fullName>
    </recommendedName>
</protein>
<accession>A0ABS8NMI3</accession>
<evidence type="ECO:0000313" key="1">
    <source>
        <dbReference type="EMBL" id="MCC9644589.1"/>
    </source>
</evidence>
<gene>
    <name evidence="1" type="ORF">LOC71_20130</name>
</gene>
<organism evidence="1 2">
    <name type="scientific">Rhodopirellula halodulae</name>
    <dbReference type="NCBI Taxonomy" id="2894198"/>
    <lineage>
        <taxon>Bacteria</taxon>
        <taxon>Pseudomonadati</taxon>
        <taxon>Planctomycetota</taxon>
        <taxon>Planctomycetia</taxon>
        <taxon>Pirellulales</taxon>
        <taxon>Pirellulaceae</taxon>
        <taxon>Rhodopirellula</taxon>
    </lineage>
</organism>
<evidence type="ECO:0000313" key="2">
    <source>
        <dbReference type="Proteomes" id="UP001430306"/>
    </source>
</evidence>
<reference evidence="1" key="1">
    <citation type="submission" date="2021-11" db="EMBL/GenBank/DDBJ databases">
        <title>Genome sequence.</title>
        <authorList>
            <person name="Sun Q."/>
        </authorList>
    </citation>
    <scope>NUCLEOTIDE SEQUENCE</scope>
    <source>
        <strain evidence="1">JC740</strain>
    </source>
</reference>
<comment type="caution">
    <text evidence="1">The sequence shown here is derived from an EMBL/GenBank/DDBJ whole genome shotgun (WGS) entry which is preliminary data.</text>
</comment>
<name>A0ABS8NMI3_9BACT</name>
<keyword evidence="2" id="KW-1185">Reference proteome</keyword>
<evidence type="ECO:0008006" key="3">
    <source>
        <dbReference type="Google" id="ProtNLM"/>
    </source>
</evidence>